<dbReference type="EMBL" id="MU853338">
    <property type="protein sequence ID" value="KAK4113851.1"/>
    <property type="molecule type" value="Genomic_DNA"/>
</dbReference>
<reference evidence="3" key="1">
    <citation type="journal article" date="2023" name="Mol. Phylogenet. Evol.">
        <title>Genome-scale phylogeny and comparative genomics of the fungal order Sordariales.</title>
        <authorList>
            <person name="Hensen N."/>
            <person name="Bonometti L."/>
            <person name="Westerberg I."/>
            <person name="Brannstrom I.O."/>
            <person name="Guillou S."/>
            <person name="Cros-Aarteil S."/>
            <person name="Calhoun S."/>
            <person name="Haridas S."/>
            <person name="Kuo A."/>
            <person name="Mondo S."/>
            <person name="Pangilinan J."/>
            <person name="Riley R."/>
            <person name="LaButti K."/>
            <person name="Andreopoulos B."/>
            <person name="Lipzen A."/>
            <person name="Chen C."/>
            <person name="Yan M."/>
            <person name="Daum C."/>
            <person name="Ng V."/>
            <person name="Clum A."/>
            <person name="Steindorff A."/>
            <person name="Ohm R.A."/>
            <person name="Martin F."/>
            <person name="Silar P."/>
            <person name="Natvig D.O."/>
            <person name="Lalanne C."/>
            <person name="Gautier V."/>
            <person name="Ament-Velasquez S.L."/>
            <person name="Kruys A."/>
            <person name="Hutchinson M.I."/>
            <person name="Powell A.J."/>
            <person name="Barry K."/>
            <person name="Miller A.N."/>
            <person name="Grigoriev I.V."/>
            <person name="Debuchy R."/>
            <person name="Gladieux P."/>
            <person name="Hiltunen Thoren M."/>
            <person name="Johannesson H."/>
        </authorList>
    </citation>
    <scope>NUCLEOTIDE SEQUENCE</scope>
    <source>
        <strain evidence="3">CBS 508.74</strain>
    </source>
</reference>
<evidence type="ECO:0000313" key="4">
    <source>
        <dbReference type="Proteomes" id="UP001302812"/>
    </source>
</evidence>
<accession>A0AAN6TGQ2</accession>
<evidence type="ECO:0000313" key="3">
    <source>
        <dbReference type="EMBL" id="KAK4113851.1"/>
    </source>
</evidence>
<comment type="caution">
    <text evidence="3">The sequence shown here is derived from an EMBL/GenBank/DDBJ whole genome shotgun (WGS) entry which is preliminary data.</text>
</comment>
<dbReference type="AlphaFoldDB" id="A0AAN6TGQ2"/>
<sequence>MAASIAMVRSFFLFFVCSLSSARIQGTPNIPALATHRKPKFARPTVHVANPIFSTGRPTVSIGHDGSSMASNKVPPRFNRPTVHVSSPIFAQTQPIGGPAEKIAKAGVFGRLIDPIADCVVRLSDRVSRYLDKQHSRFSKWPQGELRRPTRESEDCERWIIVRRVFAGVADRLIDFVDHFVLRLRRQLEDYESSGKWAQRALRRPVPQQAEGHEYNRADNNHESSGKWPQRELPRPEPRLDPNRSIFAFLATSVLPPLAPATVPGFAAESWVVVYGTLWGMWTTVHVSPRVRFRSQMQISTPLPSSAALFPLPFRSFCSLLPSPGAVLSLPHSFCSVLPSPSALRSFRVGSWQAGGYAAEILPTSRPGSRFYSVFLEATTVRGPEWAGLSLVKIASYSN</sequence>
<feature type="region of interest" description="Disordered" evidence="1">
    <location>
        <begin position="200"/>
        <end position="235"/>
    </location>
</feature>
<keyword evidence="2" id="KW-0732">Signal</keyword>
<evidence type="ECO:0000256" key="2">
    <source>
        <dbReference type="SAM" id="SignalP"/>
    </source>
</evidence>
<keyword evidence="4" id="KW-1185">Reference proteome</keyword>
<evidence type="ECO:0000256" key="1">
    <source>
        <dbReference type="SAM" id="MobiDB-lite"/>
    </source>
</evidence>
<dbReference type="RefSeq" id="XP_064671421.1">
    <property type="nucleotide sequence ID" value="XM_064814896.1"/>
</dbReference>
<feature type="chain" id="PRO_5042885689" evidence="2">
    <location>
        <begin position="23"/>
        <end position="399"/>
    </location>
</feature>
<feature type="signal peptide" evidence="2">
    <location>
        <begin position="1"/>
        <end position="22"/>
    </location>
</feature>
<gene>
    <name evidence="3" type="ORF">N656DRAFT_777875</name>
</gene>
<feature type="compositionally biased region" description="Basic and acidic residues" evidence="1">
    <location>
        <begin position="211"/>
        <end position="235"/>
    </location>
</feature>
<dbReference type="Proteomes" id="UP001302812">
    <property type="component" value="Unassembled WGS sequence"/>
</dbReference>
<name>A0AAN6TGQ2_9PEZI</name>
<proteinExistence type="predicted"/>
<reference evidence="3" key="2">
    <citation type="submission" date="2023-05" db="EMBL/GenBank/DDBJ databases">
        <authorList>
            <consortium name="Lawrence Berkeley National Laboratory"/>
            <person name="Steindorff A."/>
            <person name="Hensen N."/>
            <person name="Bonometti L."/>
            <person name="Westerberg I."/>
            <person name="Brannstrom I.O."/>
            <person name="Guillou S."/>
            <person name="Cros-Aarteil S."/>
            <person name="Calhoun S."/>
            <person name="Haridas S."/>
            <person name="Kuo A."/>
            <person name="Mondo S."/>
            <person name="Pangilinan J."/>
            <person name="Riley R."/>
            <person name="Labutti K."/>
            <person name="Andreopoulos B."/>
            <person name="Lipzen A."/>
            <person name="Chen C."/>
            <person name="Yanf M."/>
            <person name="Daum C."/>
            <person name="Ng V."/>
            <person name="Clum A."/>
            <person name="Ohm R."/>
            <person name="Martin F."/>
            <person name="Silar P."/>
            <person name="Natvig D."/>
            <person name="Lalanne C."/>
            <person name="Gautier V."/>
            <person name="Ament-Velasquez S.L."/>
            <person name="Kruys A."/>
            <person name="Hutchinson M.I."/>
            <person name="Powell A.J."/>
            <person name="Barry K."/>
            <person name="Miller A.N."/>
            <person name="Grigoriev I.V."/>
            <person name="Debuchy R."/>
            <person name="Gladieux P."/>
            <person name="Thoren M.H."/>
            <person name="Johannesson H."/>
        </authorList>
    </citation>
    <scope>NUCLEOTIDE SEQUENCE</scope>
    <source>
        <strain evidence="3">CBS 508.74</strain>
    </source>
</reference>
<protein>
    <submittedName>
        <fullName evidence="3">Uncharacterized protein</fullName>
    </submittedName>
</protein>
<organism evidence="3 4">
    <name type="scientific">Canariomyces notabilis</name>
    <dbReference type="NCBI Taxonomy" id="2074819"/>
    <lineage>
        <taxon>Eukaryota</taxon>
        <taxon>Fungi</taxon>
        <taxon>Dikarya</taxon>
        <taxon>Ascomycota</taxon>
        <taxon>Pezizomycotina</taxon>
        <taxon>Sordariomycetes</taxon>
        <taxon>Sordariomycetidae</taxon>
        <taxon>Sordariales</taxon>
        <taxon>Chaetomiaceae</taxon>
        <taxon>Canariomyces</taxon>
    </lineage>
</organism>
<dbReference type="GeneID" id="89939021"/>